<proteinExistence type="predicted"/>
<organism evidence="2 3">
    <name type="scientific">Aspergillus wentii DTO 134E9</name>
    <dbReference type="NCBI Taxonomy" id="1073089"/>
    <lineage>
        <taxon>Eukaryota</taxon>
        <taxon>Fungi</taxon>
        <taxon>Dikarya</taxon>
        <taxon>Ascomycota</taxon>
        <taxon>Pezizomycotina</taxon>
        <taxon>Eurotiomycetes</taxon>
        <taxon>Eurotiomycetidae</taxon>
        <taxon>Eurotiales</taxon>
        <taxon>Aspergillaceae</taxon>
        <taxon>Aspergillus</taxon>
        <taxon>Aspergillus subgen. Cremei</taxon>
    </lineage>
</organism>
<dbReference type="OrthoDB" id="5275938at2759"/>
<evidence type="ECO:0008006" key="4">
    <source>
        <dbReference type="Google" id="ProtNLM"/>
    </source>
</evidence>
<keyword evidence="3" id="KW-1185">Reference proteome</keyword>
<dbReference type="GeneID" id="63755015"/>
<dbReference type="Proteomes" id="UP000184383">
    <property type="component" value="Unassembled WGS sequence"/>
</dbReference>
<dbReference type="AlphaFoldDB" id="A0A1L9RAI9"/>
<protein>
    <recommendedName>
        <fullName evidence="4">BTB domain-containing protein</fullName>
    </recommendedName>
</protein>
<evidence type="ECO:0000313" key="3">
    <source>
        <dbReference type="Proteomes" id="UP000184383"/>
    </source>
</evidence>
<dbReference type="RefSeq" id="XP_040685596.1">
    <property type="nucleotide sequence ID" value="XM_040839167.1"/>
</dbReference>
<dbReference type="STRING" id="1073089.A0A1L9RAI9"/>
<evidence type="ECO:0000256" key="1">
    <source>
        <dbReference type="SAM" id="MobiDB-lite"/>
    </source>
</evidence>
<gene>
    <name evidence="2" type="ORF">ASPWEDRAFT_71290</name>
</gene>
<dbReference type="EMBL" id="KV878215">
    <property type="protein sequence ID" value="OJJ31919.1"/>
    <property type="molecule type" value="Genomic_DNA"/>
</dbReference>
<dbReference type="VEuPathDB" id="FungiDB:ASPWEDRAFT_71290"/>
<sequence>MSGVIHDIDPTGDVILVLSSQRENRDTCLVPATPAQPPVKQESPESSTMLDNPVVGYLSSRSKYRVSSKHMILASRYMKRSLKRITGSDGKLPGQAEVTLLDCNQDALVIILNIIHGYNREVPRSLDIKVLVNIANVVRYLECQEVVDTFAYIWLQKVREAQDPKAIVPDWVYASYVLGDSKAFQMATKSVQRHKSSSLHRFNPPIPSRIKQDIVNAQSEVRDKLLTLLDTTELKLRGTPNSCTYDCDSMYLGALLKHRTRTNTACPTPDPPYRLCPRYLVKCISEFRSPRLCPRKDCQNMKWFVNLECDAKDEEEKLQGLSLNDYLDQ</sequence>
<feature type="region of interest" description="Disordered" evidence="1">
    <location>
        <begin position="30"/>
        <end position="51"/>
    </location>
</feature>
<name>A0A1L9RAI9_ASPWE</name>
<evidence type="ECO:0000313" key="2">
    <source>
        <dbReference type="EMBL" id="OJJ31919.1"/>
    </source>
</evidence>
<reference evidence="3" key="1">
    <citation type="journal article" date="2017" name="Genome Biol.">
        <title>Comparative genomics reveals high biological diversity and specific adaptations in the industrially and medically important fungal genus Aspergillus.</title>
        <authorList>
            <person name="de Vries R.P."/>
            <person name="Riley R."/>
            <person name="Wiebenga A."/>
            <person name="Aguilar-Osorio G."/>
            <person name="Amillis S."/>
            <person name="Uchima C.A."/>
            <person name="Anderluh G."/>
            <person name="Asadollahi M."/>
            <person name="Askin M."/>
            <person name="Barry K."/>
            <person name="Battaglia E."/>
            <person name="Bayram O."/>
            <person name="Benocci T."/>
            <person name="Braus-Stromeyer S.A."/>
            <person name="Caldana C."/>
            <person name="Canovas D."/>
            <person name="Cerqueira G.C."/>
            <person name="Chen F."/>
            <person name="Chen W."/>
            <person name="Choi C."/>
            <person name="Clum A."/>
            <person name="Dos Santos R.A."/>
            <person name="Damasio A.R."/>
            <person name="Diallinas G."/>
            <person name="Emri T."/>
            <person name="Fekete E."/>
            <person name="Flipphi M."/>
            <person name="Freyberg S."/>
            <person name="Gallo A."/>
            <person name="Gournas C."/>
            <person name="Habgood R."/>
            <person name="Hainaut M."/>
            <person name="Harispe M.L."/>
            <person name="Henrissat B."/>
            <person name="Hilden K.S."/>
            <person name="Hope R."/>
            <person name="Hossain A."/>
            <person name="Karabika E."/>
            <person name="Karaffa L."/>
            <person name="Karanyi Z."/>
            <person name="Krasevec N."/>
            <person name="Kuo A."/>
            <person name="Kusch H."/>
            <person name="LaButti K."/>
            <person name="Lagendijk E.L."/>
            <person name="Lapidus A."/>
            <person name="Levasseur A."/>
            <person name="Lindquist E."/>
            <person name="Lipzen A."/>
            <person name="Logrieco A.F."/>
            <person name="MacCabe A."/>
            <person name="Maekelae M.R."/>
            <person name="Malavazi I."/>
            <person name="Melin P."/>
            <person name="Meyer V."/>
            <person name="Mielnichuk N."/>
            <person name="Miskei M."/>
            <person name="Molnar A.P."/>
            <person name="Mule G."/>
            <person name="Ngan C.Y."/>
            <person name="Orejas M."/>
            <person name="Orosz E."/>
            <person name="Ouedraogo J.P."/>
            <person name="Overkamp K.M."/>
            <person name="Park H.-S."/>
            <person name="Perrone G."/>
            <person name="Piumi F."/>
            <person name="Punt P.J."/>
            <person name="Ram A.F."/>
            <person name="Ramon A."/>
            <person name="Rauscher S."/>
            <person name="Record E."/>
            <person name="Riano-Pachon D.M."/>
            <person name="Robert V."/>
            <person name="Roehrig J."/>
            <person name="Ruller R."/>
            <person name="Salamov A."/>
            <person name="Salih N.S."/>
            <person name="Samson R.A."/>
            <person name="Sandor E."/>
            <person name="Sanguinetti M."/>
            <person name="Schuetze T."/>
            <person name="Sepcic K."/>
            <person name="Shelest E."/>
            <person name="Sherlock G."/>
            <person name="Sophianopoulou V."/>
            <person name="Squina F.M."/>
            <person name="Sun H."/>
            <person name="Susca A."/>
            <person name="Todd R.B."/>
            <person name="Tsang A."/>
            <person name="Unkles S.E."/>
            <person name="van de Wiele N."/>
            <person name="van Rossen-Uffink D."/>
            <person name="Oliveira J.V."/>
            <person name="Vesth T.C."/>
            <person name="Visser J."/>
            <person name="Yu J.-H."/>
            <person name="Zhou M."/>
            <person name="Andersen M.R."/>
            <person name="Archer D.B."/>
            <person name="Baker S.E."/>
            <person name="Benoit I."/>
            <person name="Brakhage A.A."/>
            <person name="Braus G.H."/>
            <person name="Fischer R."/>
            <person name="Frisvad J.C."/>
            <person name="Goldman G.H."/>
            <person name="Houbraken J."/>
            <person name="Oakley B."/>
            <person name="Pocsi I."/>
            <person name="Scazzocchio C."/>
            <person name="Seiboth B."/>
            <person name="vanKuyk P.A."/>
            <person name="Wortman J."/>
            <person name="Dyer P.S."/>
            <person name="Grigoriev I.V."/>
        </authorList>
    </citation>
    <scope>NUCLEOTIDE SEQUENCE [LARGE SCALE GENOMIC DNA]</scope>
    <source>
        <strain evidence="3">DTO 134E9</strain>
    </source>
</reference>
<accession>A0A1L9RAI9</accession>